<reference evidence="1 2" key="1">
    <citation type="submission" date="2018-02" db="EMBL/GenBank/DDBJ databases">
        <title>The genomes of Aspergillus section Nigri reveals drivers in fungal speciation.</title>
        <authorList>
            <consortium name="DOE Joint Genome Institute"/>
            <person name="Vesth T.C."/>
            <person name="Nybo J."/>
            <person name="Theobald S."/>
            <person name="Brandl J."/>
            <person name="Frisvad J.C."/>
            <person name="Nielsen K.F."/>
            <person name="Lyhne E.K."/>
            <person name="Kogle M.E."/>
            <person name="Kuo A."/>
            <person name="Riley R."/>
            <person name="Clum A."/>
            <person name="Nolan M."/>
            <person name="Lipzen A."/>
            <person name="Salamov A."/>
            <person name="Henrissat B."/>
            <person name="Wiebenga A."/>
            <person name="De vries R.P."/>
            <person name="Grigoriev I.V."/>
            <person name="Mortensen U.H."/>
            <person name="Andersen M.R."/>
            <person name="Baker S.E."/>
        </authorList>
    </citation>
    <scope>NUCLEOTIDE SEQUENCE [LARGE SCALE GENOMIC DNA]</scope>
    <source>
        <strain evidence="1 2">CBS 114.51</strain>
    </source>
</reference>
<proteinExistence type="predicted"/>
<dbReference type="Proteomes" id="UP000249497">
    <property type="component" value="Unassembled WGS sequence"/>
</dbReference>
<evidence type="ECO:0000313" key="2">
    <source>
        <dbReference type="Proteomes" id="UP000249497"/>
    </source>
</evidence>
<dbReference type="AlphaFoldDB" id="A0A8T8WPD4"/>
<evidence type="ECO:0000313" key="1">
    <source>
        <dbReference type="EMBL" id="RAH77500.1"/>
    </source>
</evidence>
<dbReference type="GeneID" id="37176520"/>
<sequence length="103" mass="11030">MDHSAAAPLFPLFRLPLARSSAFIRQSPKGIGGDYCLQQCPGGGCGPSNAVLNHLSLITSHSQHSLSTDFLFLYPGVGPHFYYHNKGNPTLQPVLGNQPAETP</sequence>
<accession>A0A8T8WPD4</accession>
<organism evidence="1 2">
    <name type="scientific">Aspergillus japonicus CBS 114.51</name>
    <dbReference type="NCBI Taxonomy" id="1448312"/>
    <lineage>
        <taxon>Eukaryota</taxon>
        <taxon>Fungi</taxon>
        <taxon>Dikarya</taxon>
        <taxon>Ascomycota</taxon>
        <taxon>Pezizomycotina</taxon>
        <taxon>Eurotiomycetes</taxon>
        <taxon>Eurotiomycetidae</taxon>
        <taxon>Eurotiales</taxon>
        <taxon>Aspergillaceae</taxon>
        <taxon>Aspergillus</taxon>
        <taxon>Aspergillus subgen. Circumdati</taxon>
    </lineage>
</organism>
<dbReference type="EMBL" id="KZ824841">
    <property type="protein sequence ID" value="RAH77500.1"/>
    <property type="molecule type" value="Genomic_DNA"/>
</dbReference>
<dbReference type="RefSeq" id="XP_025523394.1">
    <property type="nucleotide sequence ID" value="XM_025672828.1"/>
</dbReference>
<name>A0A8T8WPD4_ASPJA</name>
<protein>
    <submittedName>
        <fullName evidence="1">Uncharacterized protein</fullName>
    </submittedName>
</protein>
<gene>
    <name evidence="1" type="ORF">BO86DRAFT_392528</name>
</gene>
<keyword evidence="2" id="KW-1185">Reference proteome</keyword>